<reference evidence="1" key="1">
    <citation type="submission" date="2022-03" db="EMBL/GenBank/DDBJ databases">
        <title>Genomic analyses of argali, domestic sheep and their hybrids provide insights into chromosomal evolution, heterosis and genetic basis of agronomic traits.</title>
        <authorList>
            <person name="Li M."/>
        </authorList>
    </citation>
    <scope>NUCLEOTIDE SEQUENCE</scope>
    <source>
        <strain evidence="1">CAU-MHL-2022a</strain>
        <tissue evidence="1">Skin</tissue>
    </source>
</reference>
<gene>
    <name evidence="1" type="ORF">MG293_019280</name>
</gene>
<sequence>MDRITIRRTADTCLGLCTQFKVWSLSVPEEKCLEMYSQALRLHTHTRKSWTGSFSQVTCDTVNGPTVPDSALPVGLLCPAPQPRLWARITPLSPFRGLTTWVLVFSSPSSADVQFHEARTLSPACDMCYPMENTRNYFSSRKALIHIAYASRQKICSHPTLSAVFQEVPPNPPKEPRSHILPNYYFVQLFTAEGEKRLGEKKRELKPL</sequence>
<proteinExistence type="predicted"/>
<dbReference type="AlphaFoldDB" id="A0AAD4TNN6"/>
<dbReference type="EMBL" id="JAKZEL010000025">
    <property type="protein sequence ID" value="KAI4530391.1"/>
    <property type="molecule type" value="Genomic_DNA"/>
</dbReference>
<comment type="caution">
    <text evidence="1">The sequence shown here is derived from an EMBL/GenBank/DDBJ whole genome shotgun (WGS) entry which is preliminary data.</text>
</comment>
<organism evidence="1 2">
    <name type="scientific">Ovis ammon polii</name>
    <dbReference type="NCBI Taxonomy" id="230172"/>
    <lineage>
        <taxon>Eukaryota</taxon>
        <taxon>Metazoa</taxon>
        <taxon>Chordata</taxon>
        <taxon>Craniata</taxon>
        <taxon>Vertebrata</taxon>
        <taxon>Euteleostomi</taxon>
        <taxon>Mammalia</taxon>
        <taxon>Eutheria</taxon>
        <taxon>Laurasiatheria</taxon>
        <taxon>Artiodactyla</taxon>
        <taxon>Ruminantia</taxon>
        <taxon>Pecora</taxon>
        <taxon>Bovidae</taxon>
        <taxon>Caprinae</taxon>
        <taxon>Ovis</taxon>
    </lineage>
</organism>
<name>A0AAD4TNN6_OVIAM</name>
<evidence type="ECO:0000313" key="1">
    <source>
        <dbReference type="EMBL" id="KAI4530391.1"/>
    </source>
</evidence>
<accession>A0AAD4TNN6</accession>
<keyword evidence="2" id="KW-1185">Reference proteome</keyword>
<dbReference type="Proteomes" id="UP001214576">
    <property type="component" value="Unassembled WGS sequence"/>
</dbReference>
<protein>
    <submittedName>
        <fullName evidence="1">Uncharacterized protein</fullName>
    </submittedName>
</protein>
<evidence type="ECO:0000313" key="2">
    <source>
        <dbReference type="Proteomes" id="UP001214576"/>
    </source>
</evidence>